<dbReference type="Pfam" id="PF02719">
    <property type="entry name" value="Polysacc_synt_2"/>
    <property type="match status" value="1"/>
</dbReference>
<evidence type="ECO:0000259" key="3">
    <source>
        <dbReference type="Pfam" id="PF02719"/>
    </source>
</evidence>
<evidence type="ECO:0000313" key="5">
    <source>
        <dbReference type="Proteomes" id="UP000602076"/>
    </source>
</evidence>
<reference evidence="4" key="1">
    <citation type="submission" date="2020-09" db="EMBL/GenBank/DDBJ databases">
        <title>Bacillus faecalis sp. nov., a moderately halophilic bacterium isolated from cow faeces.</title>
        <authorList>
            <person name="Jiang L."/>
            <person name="Lee J."/>
        </authorList>
    </citation>
    <scope>NUCLEOTIDE SEQUENCE</scope>
    <source>
        <strain evidence="4">AGMB 02131</strain>
    </source>
</reference>
<comment type="caution">
    <text evidence="4">The sequence shown here is derived from an EMBL/GenBank/DDBJ whole genome shotgun (WGS) entry which is preliminary data.</text>
</comment>
<sequence>MTIKKRICILNIIDALIVVTSVFLGYGLVFESRSVMGTSEITFSVVGLLISYFLCASYFNLYKKAWEYASISELIAIFKTVTISCIVTIILQYIILSYIYIRVFIVVWMIHLLLLGASRLCWRLYSNYKIADNKSVKRTLVVGAGSAGVMIVHHLLNHTDSGLHPVAFIDDDLNKQKLQVLGIPVLGTTKDIVKVAESNAINHIVIAIPSLRNKQKLQSIIGECKKTSAKTQIIPKIEDIMLGKLSFSALKDVNIDDLLGRDPVELDLNSIREDITGKVVLVSGAGGSIGSEICRQVCRFNPKKILLLGHGENSIYHIDMELRDKYVNEIEIVPIIAEIQDRELLCELMNKYKPDIVYHAAAHKHVPLMEYNPKEAVKNNILGTKNIAEVASQYGVKNFVMISTDKAVRPTNVMGATKRFAEMIIQNLAEESATKFVVVRFGNVLGSRGSVVPLFEKQIAAGGPVTVTDPRMTRYFMTIPEAARLVIEAGSLAKGGEVFVLDMGKPVKIADLAKNMISLSGYTEEEIGIDYIGMRPGEKLYEELLSRDEIQTEQIYPKIHIGKANPMKKQELYQLIDQFKMMDSKQLKDTLLKVSNSRF</sequence>
<dbReference type="Pfam" id="PF13727">
    <property type="entry name" value="CoA_binding_3"/>
    <property type="match status" value="1"/>
</dbReference>
<evidence type="ECO:0000313" key="4">
    <source>
        <dbReference type="EMBL" id="MBD3107623.1"/>
    </source>
</evidence>
<protein>
    <submittedName>
        <fullName evidence="4">Polysaccharide biosynthesis protein</fullName>
    </submittedName>
</protein>
<feature type="transmembrane region" description="Helical" evidence="2">
    <location>
        <begin position="7"/>
        <end position="29"/>
    </location>
</feature>
<dbReference type="EMBL" id="JACXSI010000008">
    <property type="protein sequence ID" value="MBD3107623.1"/>
    <property type="molecule type" value="Genomic_DNA"/>
</dbReference>
<dbReference type="PANTHER" id="PTHR43318">
    <property type="entry name" value="UDP-N-ACETYLGLUCOSAMINE 4,6-DEHYDRATASE"/>
    <property type="match status" value="1"/>
</dbReference>
<dbReference type="Gene3D" id="3.40.50.720">
    <property type="entry name" value="NAD(P)-binding Rossmann-like Domain"/>
    <property type="match status" value="2"/>
</dbReference>
<feature type="transmembrane region" description="Helical" evidence="2">
    <location>
        <begin position="99"/>
        <end position="118"/>
    </location>
</feature>
<evidence type="ECO:0000256" key="2">
    <source>
        <dbReference type="SAM" id="Phobius"/>
    </source>
</evidence>
<accession>A0A927CU55</accession>
<feature type="transmembrane region" description="Helical" evidence="2">
    <location>
        <begin position="74"/>
        <end position="93"/>
    </location>
</feature>
<gene>
    <name evidence="4" type="ORF">IEO70_04525</name>
</gene>
<dbReference type="AlphaFoldDB" id="A0A927CU55"/>
<feature type="transmembrane region" description="Helical" evidence="2">
    <location>
        <begin position="41"/>
        <end position="62"/>
    </location>
</feature>
<proteinExistence type="inferred from homology"/>
<keyword evidence="2" id="KW-1133">Transmembrane helix</keyword>
<keyword evidence="2" id="KW-0812">Transmembrane</keyword>
<dbReference type="PANTHER" id="PTHR43318:SF1">
    <property type="entry name" value="POLYSACCHARIDE BIOSYNTHESIS PROTEIN EPSC-RELATED"/>
    <property type="match status" value="1"/>
</dbReference>
<dbReference type="SUPFAM" id="SSF51735">
    <property type="entry name" value="NAD(P)-binding Rossmann-fold domains"/>
    <property type="match status" value="2"/>
</dbReference>
<dbReference type="CDD" id="cd05237">
    <property type="entry name" value="UDP_invert_4-6DH_SDR_e"/>
    <property type="match status" value="1"/>
</dbReference>
<keyword evidence="2" id="KW-0472">Membrane</keyword>
<feature type="transmembrane region" description="Helical" evidence="2">
    <location>
        <begin position="139"/>
        <end position="156"/>
    </location>
</feature>
<organism evidence="4 5">
    <name type="scientific">Peribacillus faecalis</name>
    <dbReference type="NCBI Taxonomy" id="2772559"/>
    <lineage>
        <taxon>Bacteria</taxon>
        <taxon>Bacillati</taxon>
        <taxon>Bacillota</taxon>
        <taxon>Bacilli</taxon>
        <taxon>Bacillales</taxon>
        <taxon>Bacillaceae</taxon>
        <taxon>Peribacillus</taxon>
    </lineage>
</organism>
<dbReference type="InterPro" id="IPR036291">
    <property type="entry name" value="NAD(P)-bd_dom_sf"/>
</dbReference>
<name>A0A927CU55_9BACI</name>
<feature type="domain" description="Polysaccharide biosynthesis protein CapD-like" evidence="3">
    <location>
        <begin position="280"/>
        <end position="561"/>
    </location>
</feature>
<dbReference type="RefSeq" id="WP_190997169.1">
    <property type="nucleotide sequence ID" value="NZ_JACXSI010000008.1"/>
</dbReference>
<dbReference type="Proteomes" id="UP000602076">
    <property type="component" value="Unassembled WGS sequence"/>
</dbReference>
<dbReference type="InterPro" id="IPR003869">
    <property type="entry name" value="Polysac_CapD-like"/>
</dbReference>
<dbReference type="InterPro" id="IPR051203">
    <property type="entry name" value="Polysaccharide_Synthase-Rel"/>
</dbReference>
<comment type="similarity">
    <text evidence="1">Belongs to the polysaccharide synthase family.</text>
</comment>
<evidence type="ECO:0000256" key="1">
    <source>
        <dbReference type="ARBA" id="ARBA00007430"/>
    </source>
</evidence>
<keyword evidence="5" id="KW-1185">Reference proteome</keyword>